<feature type="transmembrane region" description="Helical" evidence="18">
    <location>
        <begin position="261"/>
        <end position="285"/>
    </location>
</feature>
<comment type="subcellular location">
    <subcellularLocation>
        <location evidence="1">Mitochondrion inner membrane</location>
        <topology evidence="1">Multi-pass membrane protein</topology>
    </subcellularLocation>
</comment>
<evidence type="ECO:0000256" key="3">
    <source>
        <dbReference type="ARBA" id="ARBA00012944"/>
    </source>
</evidence>
<evidence type="ECO:0000256" key="16">
    <source>
        <dbReference type="ARBA" id="ARBA00031028"/>
    </source>
</evidence>
<evidence type="ECO:0000256" key="14">
    <source>
        <dbReference type="ARBA" id="ARBA00023128"/>
    </source>
</evidence>
<feature type="transmembrane region" description="Helical" evidence="18">
    <location>
        <begin position="297"/>
        <end position="315"/>
    </location>
</feature>
<feature type="transmembrane region" description="Helical" evidence="18">
    <location>
        <begin position="7"/>
        <end position="24"/>
    </location>
</feature>
<comment type="similarity">
    <text evidence="2">Belongs to the complex I subunit 2 family.</text>
</comment>
<evidence type="ECO:0000256" key="9">
    <source>
        <dbReference type="ARBA" id="ARBA00022967"/>
    </source>
</evidence>
<dbReference type="EMBL" id="KX027361">
    <property type="protein sequence ID" value="AQQ72858.1"/>
    <property type="molecule type" value="Genomic_DNA"/>
</dbReference>
<sequence>MFFKLESFYFFLIYMFLITLFFSLNSLFMFWLLLEINLIIFVLFVSSMFDMNSYKTTEQGFYYLIIQALGSLILLYSILMSDSSKMFYLEESFLFMISLSLKIGLVPLHFWIFKLSNYLKDAPMFFILTFQKIPTLFILFSSNCAFLLELTLVNLLFGSLMLFYSKEIKNLMVSSSIYSTVWFFLFFLVSPLFFLIFLMNYFIFVFLMLKLNKAFFVSCYGSFEKLLLILSFLFFVGLPPMGLFFFKFFSLPLLLDILNEFSVFMVWIFTFVSTFAYFSFFYFWFFSNENLFFPSTTQYSFIFTFFLLMECFLLLI</sequence>
<keyword evidence="5" id="KW-0813">Transport</keyword>
<dbReference type="GO" id="GO:0008137">
    <property type="term" value="F:NADH dehydrogenase (ubiquinone) activity"/>
    <property type="evidence" value="ECO:0007669"/>
    <property type="project" value="UniProtKB-EC"/>
</dbReference>
<gene>
    <name evidence="19" type="primary">nad2</name>
</gene>
<evidence type="ECO:0000256" key="10">
    <source>
        <dbReference type="ARBA" id="ARBA00022982"/>
    </source>
</evidence>
<evidence type="ECO:0000256" key="2">
    <source>
        <dbReference type="ARBA" id="ARBA00007012"/>
    </source>
</evidence>
<reference evidence="19" key="1">
    <citation type="submission" date="2016-04" db="EMBL/GenBank/DDBJ databases">
        <authorList>
            <person name="Evans L.H."/>
            <person name="Alamgir A."/>
            <person name="Owens N."/>
            <person name="Weber N.D."/>
            <person name="Virtaneva K."/>
            <person name="Barbian K."/>
            <person name="Babar A."/>
            <person name="Rosenke K."/>
        </authorList>
    </citation>
    <scope>NUCLEOTIDE SEQUENCE</scope>
</reference>
<proteinExistence type="inferred from homology"/>
<dbReference type="GO" id="GO:0006120">
    <property type="term" value="P:mitochondrial electron transport, NADH to ubiquinone"/>
    <property type="evidence" value="ECO:0007669"/>
    <property type="project" value="TreeGrafter"/>
</dbReference>
<dbReference type="InterPro" id="IPR050175">
    <property type="entry name" value="Complex_I_Subunit_2"/>
</dbReference>
<accession>A0A1S5XVX7</accession>
<evidence type="ECO:0000256" key="12">
    <source>
        <dbReference type="ARBA" id="ARBA00023027"/>
    </source>
</evidence>
<evidence type="ECO:0000256" key="1">
    <source>
        <dbReference type="ARBA" id="ARBA00004448"/>
    </source>
</evidence>
<feature type="transmembrane region" description="Helical" evidence="18">
    <location>
        <begin position="177"/>
        <end position="206"/>
    </location>
</feature>
<dbReference type="EC" id="7.1.1.2" evidence="3"/>
<evidence type="ECO:0000256" key="18">
    <source>
        <dbReference type="SAM" id="Phobius"/>
    </source>
</evidence>
<keyword evidence="10" id="KW-0249">Electron transport</keyword>
<feature type="transmembrane region" description="Helical" evidence="18">
    <location>
        <begin position="226"/>
        <end position="249"/>
    </location>
</feature>
<comment type="catalytic activity">
    <reaction evidence="17">
        <text>a ubiquinone + NADH + 5 H(+)(in) = a ubiquinol + NAD(+) + 4 H(+)(out)</text>
        <dbReference type="Rhea" id="RHEA:29091"/>
        <dbReference type="Rhea" id="RHEA-COMP:9565"/>
        <dbReference type="Rhea" id="RHEA-COMP:9566"/>
        <dbReference type="ChEBI" id="CHEBI:15378"/>
        <dbReference type="ChEBI" id="CHEBI:16389"/>
        <dbReference type="ChEBI" id="CHEBI:17976"/>
        <dbReference type="ChEBI" id="CHEBI:57540"/>
        <dbReference type="ChEBI" id="CHEBI:57945"/>
        <dbReference type="EC" id="7.1.1.2"/>
    </reaction>
</comment>
<keyword evidence="7 18" id="KW-0812">Transmembrane</keyword>
<name>A0A1S5XVX7_9ACAR</name>
<evidence type="ECO:0000256" key="8">
    <source>
        <dbReference type="ARBA" id="ARBA00022792"/>
    </source>
</evidence>
<reference evidence="19" key="2">
    <citation type="journal article" date="2017" name="Mol. Phylogenet. Evol.">
        <title>The phylogenetic position of eriophyoid mites (superfamily Eriophyoidea) in Acariformes inferred from the sequences of mitochondrial genomes and nuclear small subunit (18S) rRNA gene.</title>
        <authorList>
            <person name="Xue X.F."/>
            <person name="Dong Y."/>
            <person name="Deng W."/>
            <person name="Hong X.Y."/>
            <person name="Shao R."/>
        </authorList>
    </citation>
    <scope>NUCLEOTIDE SEQUENCE</scope>
</reference>
<evidence type="ECO:0000256" key="5">
    <source>
        <dbReference type="ARBA" id="ARBA00022448"/>
    </source>
</evidence>
<evidence type="ECO:0000256" key="7">
    <source>
        <dbReference type="ARBA" id="ARBA00022692"/>
    </source>
</evidence>
<evidence type="ECO:0000256" key="17">
    <source>
        <dbReference type="ARBA" id="ARBA00049551"/>
    </source>
</evidence>
<feature type="transmembrane region" description="Helical" evidence="18">
    <location>
        <begin position="92"/>
        <end position="112"/>
    </location>
</feature>
<organism evidence="19">
    <name type="scientific">Rhinotergum shaoguanense</name>
    <dbReference type="NCBI Taxonomy" id="1452699"/>
    <lineage>
        <taxon>Eukaryota</taxon>
        <taxon>Metazoa</taxon>
        <taxon>Ecdysozoa</taxon>
        <taxon>Arthropoda</taxon>
        <taxon>Chelicerata</taxon>
        <taxon>Arachnida</taxon>
        <taxon>Acari</taxon>
        <taxon>Acariformes</taxon>
        <taxon>Trombidiformes</taxon>
        <taxon>Prostigmata</taxon>
        <taxon>Eupodina</taxon>
        <taxon>Eriophyoidea</taxon>
        <taxon>Diptilomiopidae</taxon>
        <taxon>Rhinotergum</taxon>
    </lineage>
</organism>
<evidence type="ECO:0000256" key="15">
    <source>
        <dbReference type="ARBA" id="ARBA00023136"/>
    </source>
</evidence>
<dbReference type="GO" id="GO:0005743">
    <property type="term" value="C:mitochondrial inner membrane"/>
    <property type="evidence" value="ECO:0007669"/>
    <property type="project" value="UniProtKB-SubCell"/>
</dbReference>
<keyword evidence="15 18" id="KW-0472">Membrane</keyword>
<keyword evidence="13" id="KW-0830">Ubiquinone</keyword>
<keyword evidence="6" id="KW-0679">Respiratory chain</keyword>
<evidence type="ECO:0000256" key="4">
    <source>
        <dbReference type="ARBA" id="ARBA00021008"/>
    </source>
</evidence>
<evidence type="ECO:0000256" key="11">
    <source>
        <dbReference type="ARBA" id="ARBA00022989"/>
    </source>
</evidence>
<evidence type="ECO:0000313" key="19">
    <source>
        <dbReference type="EMBL" id="AQQ72858.1"/>
    </source>
</evidence>
<feature type="transmembrane region" description="Helical" evidence="18">
    <location>
        <begin position="61"/>
        <end position="80"/>
    </location>
</feature>
<feature type="transmembrane region" description="Helical" evidence="18">
    <location>
        <begin position="30"/>
        <end position="49"/>
    </location>
</feature>
<dbReference type="PANTHER" id="PTHR46552:SF1">
    <property type="entry name" value="NADH-UBIQUINONE OXIDOREDUCTASE CHAIN 2"/>
    <property type="match status" value="1"/>
</dbReference>
<evidence type="ECO:0000256" key="13">
    <source>
        <dbReference type="ARBA" id="ARBA00023075"/>
    </source>
</evidence>
<keyword evidence="14 19" id="KW-0496">Mitochondrion</keyword>
<dbReference type="AlphaFoldDB" id="A0A1S5XVX7"/>
<feature type="transmembrane region" description="Helical" evidence="18">
    <location>
        <begin position="146"/>
        <end position="165"/>
    </location>
</feature>
<dbReference type="PANTHER" id="PTHR46552">
    <property type="entry name" value="NADH-UBIQUINONE OXIDOREDUCTASE CHAIN 2"/>
    <property type="match status" value="1"/>
</dbReference>
<keyword evidence="12" id="KW-0520">NAD</keyword>
<keyword evidence="9" id="KW-1278">Translocase</keyword>
<keyword evidence="8" id="KW-0999">Mitochondrion inner membrane</keyword>
<protein>
    <recommendedName>
        <fullName evidence="4">NADH-ubiquinone oxidoreductase chain 2</fullName>
        <ecNumber evidence="3">7.1.1.2</ecNumber>
    </recommendedName>
    <alternativeName>
        <fullName evidence="16">NADH dehydrogenase subunit 2</fullName>
    </alternativeName>
</protein>
<keyword evidence="11 18" id="KW-1133">Transmembrane helix</keyword>
<evidence type="ECO:0000256" key="6">
    <source>
        <dbReference type="ARBA" id="ARBA00022660"/>
    </source>
</evidence>
<geneLocation type="mitochondrion" evidence="19"/>